<sequence length="88" mass="9626">MELPVSNVVKPESSDFSEGWDESWGDGWDDEEVPKTPSMPVTPSVSSKGLAPRRATKEDSSMIMSFTSGSIWGFRRSLPPLASGELSY</sequence>
<dbReference type="Proteomes" id="UP000233551">
    <property type="component" value="Unassembled WGS sequence"/>
</dbReference>
<evidence type="ECO:0000313" key="2">
    <source>
        <dbReference type="EMBL" id="PKI45335.1"/>
    </source>
</evidence>
<name>A0A2I0IMV7_PUNGR</name>
<proteinExistence type="predicted"/>
<feature type="compositionally biased region" description="Low complexity" evidence="1">
    <location>
        <begin position="35"/>
        <end position="48"/>
    </location>
</feature>
<feature type="compositionally biased region" description="Acidic residues" evidence="1">
    <location>
        <begin position="18"/>
        <end position="32"/>
    </location>
</feature>
<dbReference type="STRING" id="22663.A0A2I0IMV7"/>
<dbReference type="PANTHER" id="PTHR34200">
    <property type="entry name" value="DENTIN SIALOPHOSPHOPROTEIN-LIKE ISOFORM X1"/>
    <property type="match status" value="1"/>
</dbReference>
<dbReference type="PANTHER" id="PTHR34200:SF8">
    <property type="entry name" value="TRANSMEMBRANE PROTEIN"/>
    <property type="match status" value="1"/>
</dbReference>
<comment type="caution">
    <text evidence="2">The sequence shown here is derived from an EMBL/GenBank/DDBJ whole genome shotgun (WGS) entry which is preliminary data.</text>
</comment>
<evidence type="ECO:0000313" key="3">
    <source>
        <dbReference type="Proteomes" id="UP000233551"/>
    </source>
</evidence>
<reference evidence="2 3" key="1">
    <citation type="submission" date="2017-11" db="EMBL/GenBank/DDBJ databases">
        <title>De-novo sequencing of pomegranate (Punica granatum L.) genome.</title>
        <authorList>
            <person name="Akparov Z."/>
            <person name="Amiraslanov A."/>
            <person name="Hajiyeva S."/>
            <person name="Abbasov M."/>
            <person name="Kaur K."/>
            <person name="Hamwieh A."/>
            <person name="Solovyev V."/>
            <person name="Salamov A."/>
            <person name="Braich B."/>
            <person name="Kosarev P."/>
            <person name="Mahmoud A."/>
            <person name="Hajiyev E."/>
            <person name="Babayeva S."/>
            <person name="Izzatullayeva V."/>
            <person name="Mammadov A."/>
            <person name="Mammadov A."/>
            <person name="Sharifova S."/>
            <person name="Ojaghi J."/>
            <person name="Eynullazada K."/>
            <person name="Bayramov B."/>
            <person name="Abdulazimova A."/>
            <person name="Shahmuradov I."/>
        </authorList>
    </citation>
    <scope>NUCLEOTIDE SEQUENCE [LARGE SCALE GENOMIC DNA]</scope>
    <source>
        <strain evidence="3">cv. AG2017</strain>
        <tissue evidence="2">Leaf</tissue>
    </source>
</reference>
<dbReference type="EMBL" id="PGOL01002726">
    <property type="protein sequence ID" value="PKI45335.1"/>
    <property type="molecule type" value="Genomic_DNA"/>
</dbReference>
<keyword evidence="3" id="KW-1185">Reference proteome</keyword>
<feature type="region of interest" description="Disordered" evidence="1">
    <location>
        <begin position="1"/>
        <end position="58"/>
    </location>
</feature>
<organism evidence="2 3">
    <name type="scientific">Punica granatum</name>
    <name type="common">Pomegranate</name>
    <dbReference type="NCBI Taxonomy" id="22663"/>
    <lineage>
        <taxon>Eukaryota</taxon>
        <taxon>Viridiplantae</taxon>
        <taxon>Streptophyta</taxon>
        <taxon>Embryophyta</taxon>
        <taxon>Tracheophyta</taxon>
        <taxon>Spermatophyta</taxon>
        <taxon>Magnoliopsida</taxon>
        <taxon>eudicotyledons</taxon>
        <taxon>Gunneridae</taxon>
        <taxon>Pentapetalae</taxon>
        <taxon>rosids</taxon>
        <taxon>malvids</taxon>
        <taxon>Myrtales</taxon>
        <taxon>Lythraceae</taxon>
        <taxon>Punica</taxon>
    </lineage>
</organism>
<protein>
    <submittedName>
        <fullName evidence="2">Uncharacterized protein</fullName>
    </submittedName>
</protein>
<dbReference type="AlphaFoldDB" id="A0A2I0IMV7"/>
<evidence type="ECO:0000256" key="1">
    <source>
        <dbReference type="SAM" id="MobiDB-lite"/>
    </source>
</evidence>
<accession>A0A2I0IMV7</accession>
<gene>
    <name evidence="2" type="ORF">CRG98_034296</name>
</gene>